<evidence type="ECO:0000313" key="3">
    <source>
        <dbReference type="Proteomes" id="UP000050700"/>
    </source>
</evidence>
<feature type="transmembrane region" description="Helical" evidence="1">
    <location>
        <begin position="12"/>
        <end position="32"/>
    </location>
</feature>
<reference evidence="2 3" key="1">
    <citation type="submission" date="2014-05" db="EMBL/GenBank/DDBJ databases">
        <title>Methylome analysis of the phasevarions of Haemophilus influenzae.</title>
        <authorList>
            <person name="Atack J.M."/>
            <person name="Fox K.L."/>
            <person name="Power P.M."/>
            <person name="Clark T."/>
            <person name="Jurcisek J."/>
            <person name="Korlach J."/>
            <person name="Bakaletz L.O."/>
            <person name="Jennings M.P."/>
        </authorList>
    </citation>
    <scope>NUCLEOTIDE SEQUENCE [LARGE SCALE GENOMIC DNA]</scope>
    <source>
        <strain evidence="2 3">1209</strain>
    </source>
</reference>
<keyword evidence="1" id="KW-1133">Transmembrane helix</keyword>
<keyword evidence="1" id="KW-0812">Transmembrane</keyword>
<evidence type="ECO:0000313" key="2">
    <source>
        <dbReference type="EMBL" id="KIS34937.1"/>
    </source>
</evidence>
<sequence>MVAAINRKTLKTFTALVVINVCGGMCFLMRVLKVNKVRSVFQVFLVK</sequence>
<dbReference type="PATRIC" id="fig|727.582.peg.483"/>
<protein>
    <submittedName>
        <fullName evidence="2">Uncharacterized protein</fullName>
    </submittedName>
</protein>
<proteinExistence type="predicted"/>
<gene>
    <name evidence="2" type="ORF">NTHI1209_00540</name>
</gene>
<comment type="caution">
    <text evidence="2">The sequence shown here is derived from an EMBL/GenBank/DDBJ whole genome shotgun (WGS) entry which is preliminary data.</text>
</comment>
<name>A0A158SVP3_HAEIF</name>
<dbReference type="AlphaFoldDB" id="A0A158SVP3"/>
<dbReference type="EMBL" id="JMQP01000002">
    <property type="protein sequence ID" value="KIS34937.1"/>
    <property type="molecule type" value="Genomic_DNA"/>
</dbReference>
<dbReference type="Proteomes" id="UP000050700">
    <property type="component" value="Unassembled WGS sequence"/>
</dbReference>
<organism evidence="2 3">
    <name type="scientific">Haemophilus influenzae</name>
    <dbReference type="NCBI Taxonomy" id="727"/>
    <lineage>
        <taxon>Bacteria</taxon>
        <taxon>Pseudomonadati</taxon>
        <taxon>Pseudomonadota</taxon>
        <taxon>Gammaproteobacteria</taxon>
        <taxon>Pasteurellales</taxon>
        <taxon>Pasteurellaceae</taxon>
        <taxon>Haemophilus</taxon>
    </lineage>
</organism>
<accession>A0A158SVP3</accession>
<keyword evidence="1" id="KW-0472">Membrane</keyword>
<evidence type="ECO:0000256" key="1">
    <source>
        <dbReference type="SAM" id="Phobius"/>
    </source>
</evidence>